<organism evidence="2 3">
    <name type="scientific">Pseudorhodoferax soli</name>
    <dbReference type="NCBI Taxonomy" id="545864"/>
    <lineage>
        <taxon>Bacteria</taxon>
        <taxon>Pseudomonadati</taxon>
        <taxon>Pseudomonadota</taxon>
        <taxon>Betaproteobacteria</taxon>
        <taxon>Burkholderiales</taxon>
        <taxon>Comamonadaceae</taxon>
    </lineage>
</organism>
<dbReference type="AlphaFoldDB" id="A0A368Y7S5"/>
<comment type="caution">
    <text evidence="2">The sequence shown here is derived from an EMBL/GenBank/DDBJ whole genome shotgun (WGS) entry which is preliminary data.</text>
</comment>
<evidence type="ECO:0000313" key="3">
    <source>
        <dbReference type="Proteomes" id="UP000252884"/>
    </source>
</evidence>
<keyword evidence="3" id="KW-1185">Reference proteome</keyword>
<protein>
    <submittedName>
        <fullName evidence="2">Uncharacterized protein DUF3606</fullName>
    </submittedName>
</protein>
<dbReference type="Pfam" id="PF12244">
    <property type="entry name" value="DUF3606"/>
    <property type="match status" value="1"/>
</dbReference>
<dbReference type="InterPro" id="IPR022037">
    <property type="entry name" value="DUF3606"/>
</dbReference>
<dbReference type="OrthoDB" id="8859054at2"/>
<accession>A0A368Y7S5</accession>
<evidence type="ECO:0000256" key="1">
    <source>
        <dbReference type="SAM" id="MobiDB-lite"/>
    </source>
</evidence>
<dbReference type="EMBL" id="QPJK01000002">
    <property type="protein sequence ID" value="RCW74254.1"/>
    <property type="molecule type" value="Genomic_DNA"/>
</dbReference>
<dbReference type="Proteomes" id="UP000252884">
    <property type="component" value="Unassembled WGS sequence"/>
</dbReference>
<proteinExistence type="predicted"/>
<reference evidence="2 3" key="1">
    <citation type="submission" date="2018-07" db="EMBL/GenBank/DDBJ databases">
        <title>Genomic Encyclopedia of Type Strains, Phase IV (KMG-IV): sequencing the most valuable type-strain genomes for metagenomic binning, comparative biology and taxonomic classification.</title>
        <authorList>
            <person name="Goeker M."/>
        </authorList>
    </citation>
    <scope>NUCLEOTIDE SEQUENCE [LARGE SCALE GENOMIC DNA]</scope>
    <source>
        <strain evidence="2 3">DSM 21634</strain>
    </source>
</reference>
<evidence type="ECO:0000313" key="2">
    <source>
        <dbReference type="EMBL" id="RCW74254.1"/>
    </source>
</evidence>
<gene>
    <name evidence="2" type="ORF">DES41_102575</name>
</gene>
<dbReference type="RefSeq" id="WP_114467375.1">
    <property type="nucleotide sequence ID" value="NZ_QPJK01000002.1"/>
</dbReference>
<feature type="compositionally biased region" description="Basic and acidic residues" evidence="1">
    <location>
        <begin position="65"/>
        <end position="74"/>
    </location>
</feature>
<sequence length="74" mass="8037">MGNEDINLAPNATGIDRIDTSSDEALRLWAGRLNATADQIRQAVSEVGDRASDVELHLKGSRSTTNDDRINATR</sequence>
<feature type="region of interest" description="Disordered" evidence="1">
    <location>
        <begin position="55"/>
        <end position="74"/>
    </location>
</feature>
<name>A0A368Y7S5_9BURK</name>